<keyword evidence="3" id="KW-1185">Reference proteome</keyword>
<dbReference type="AlphaFoldDB" id="A0AAD2FWF4"/>
<sequence>MDHQQSKGPSTQRRKYGMTLLLLSSLASGCDSFVQQQQQPQQPQQLASSPSLTQLNTAPALPDLSEVLDVESSCVEEATKEFLDSSTEMPLTVNGGSEVSSFAPPLSYDKYLTMQSKRVAVSVRYSEKSGLRPYYLTVAKRIKEAFPDVVLDKVLLPRVEVNEHSNSHEGCTFQVLVDGKIVVRSPSRKGLVGEYIQVFVNMQEIEIAISRARKRRRPQTVYGEDDSNARLEVLRNKARGGKEQSE</sequence>
<organism evidence="2 3">
    <name type="scientific">Cylindrotheca closterium</name>
    <dbReference type="NCBI Taxonomy" id="2856"/>
    <lineage>
        <taxon>Eukaryota</taxon>
        <taxon>Sar</taxon>
        <taxon>Stramenopiles</taxon>
        <taxon>Ochrophyta</taxon>
        <taxon>Bacillariophyta</taxon>
        <taxon>Bacillariophyceae</taxon>
        <taxon>Bacillariophycidae</taxon>
        <taxon>Bacillariales</taxon>
        <taxon>Bacillariaceae</taxon>
        <taxon>Cylindrotheca</taxon>
    </lineage>
</organism>
<comment type="caution">
    <text evidence="2">The sequence shown here is derived from an EMBL/GenBank/DDBJ whole genome shotgun (WGS) entry which is preliminary data.</text>
</comment>
<evidence type="ECO:0000313" key="3">
    <source>
        <dbReference type="Proteomes" id="UP001295423"/>
    </source>
</evidence>
<evidence type="ECO:0000256" key="1">
    <source>
        <dbReference type="SAM" id="SignalP"/>
    </source>
</evidence>
<keyword evidence="1" id="KW-0732">Signal</keyword>
<dbReference type="Proteomes" id="UP001295423">
    <property type="component" value="Unassembled WGS sequence"/>
</dbReference>
<reference evidence="2" key="1">
    <citation type="submission" date="2023-08" db="EMBL/GenBank/DDBJ databases">
        <authorList>
            <person name="Audoor S."/>
            <person name="Bilcke G."/>
        </authorList>
    </citation>
    <scope>NUCLEOTIDE SEQUENCE</scope>
</reference>
<name>A0AAD2FWF4_9STRA</name>
<gene>
    <name evidence="2" type="ORF">CYCCA115_LOCUS15369</name>
</gene>
<evidence type="ECO:0008006" key="4">
    <source>
        <dbReference type="Google" id="ProtNLM"/>
    </source>
</evidence>
<proteinExistence type="predicted"/>
<feature type="signal peptide" evidence="1">
    <location>
        <begin position="1"/>
        <end position="32"/>
    </location>
</feature>
<feature type="chain" id="PRO_5042061477" description="Selenoprotein F/M domain-containing protein" evidence="1">
    <location>
        <begin position="33"/>
        <end position="246"/>
    </location>
</feature>
<protein>
    <recommendedName>
        <fullName evidence="4">Selenoprotein F/M domain-containing protein</fullName>
    </recommendedName>
</protein>
<evidence type="ECO:0000313" key="2">
    <source>
        <dbReference type="EMBL" id="CAJ1954777.1"/>
    </source>
</evidence>
<dbReference type="EMBL" id="CAKOGP040001869">
    <property type="protein sequence ID" value="CAJ1954777.1"/>
    <property type="molecule type" value="Genomic_DNA"/>
</dbReference>
<dbReference type="PROSITE" id="PS51257">
    <property type="entry name" value="PROKAR_LIPOPROTEIN"/>
    <property type="match status" value="1"/>
</dbReference>
<accession>A0AAD2FWF4</accession>